<dbReference type="PANTHER" id="PTHR38033">
    <property type="entry name" value="MEMBRANE PROTEIN-RELATED"/>
    <property type="match status" value="1"/>
</dbReference>
<dbReference type="NCBIfam" id="NF038228">
    <property type="entry name" value="IcmH_DotU_IVB"/>
    <property type="match status" value="1"/>
</dbReference>
<feature type="compositionally biased region" description="Polar residues" evidence="1">
    <location>
        <begin position="1"/>
        <end position="15"/>
    </location>
</feature>
<dbReference type="InterPro" id="IPR017732">
    <property type="entry name" value="T4/T6SS_DotU"/>
</dbReference>
<dbReference type="Pfam" id="PF09850">
    <property type="entry name" value="DotU"/>
    <property type="match status" value="1"/>
</dbReference>
<gene>
    <name evidence="4" type="ORF">MARGE09_P1076</name>
</gene>
<dbReference type="NCBIfam" id="TIGR03349">
    <property type="entry name" value="IV_VI_DotU"/>
    <property type="match status" value="1"/>
</dbReference>
<keyword evidence="5" id="KW-1185">Reference proteome</keyword>
<sequence>MSDSPFHNNSGQNHTVLVPRPGAATVVPGGAQSSGPAHNPAPNIVTPSHQHSDAPKAEANSLPSAALTLLSLIANLQATPHHDNVPNLHKHITEEIKNFERTASNVGVSQNTLLAARYLLCSALDEVVLNTPWGSQSGWSQHSLLSLFHKETSGGEKSFVILQKMMEAPGQNIEILELFFHCFSLGFMGKYRFNRSGKAELEQIQDNLYATLRAHRPDFESDLSPNWQTTTNTKPGLAKYIPLWVIVCIGLAILVMSFSGFRYWLYQSSVPVNQTIETEMLDSQQSNKTRKLID</sequence>
<protein>
    <submittedName>
        <fullName evidence="4">Type VI secretion system protein ImpK</fullName>
    </submittedName>
</protein>
<dbReference type="AlphaFoldDB" id="A0AAN1WFY1"/>
<evidence type="ECO:0000256" key="1">
    <source>
        <dbReference type="SAM" id="MobiDB-lite"/>
    </source>
</evidence>
<evidence type="ECO:0000313" key="5">
    <source>
        <dbReference type="Proteomes" id="UP001320119"/>
    </source>
</evidence>
<keyword evidence="2" id="KW-1133">Transmembrane helix</keyword>
<evidence type="ECO:0000259" key="3">
    <source>
        <dbReference type="Pfam" id="PF09850"/>
    </source>
</evidence>
<keyword evidence="2" id="KW-0812">Transmembrane</keyword>
<dbReference type="InterPro" id="IPR038522">
    <property type="entry name" value="T4/T6SS_DotU_sf"/>
</dbReference>
<organism evidence="4 5">
    <name type="scientific">Marinagarivorans cellulosilyticus</name>
    <dbReference type="NCBI Taxonomy" id="2721545"/>
    <lineage>
        <taxon>Bacteria</taxon>
        <taxon>Pseudomonadati</taxon>
        <taxon>Pseudomonadota</taxon>
        <taxon>Gammaproteobacteria</taxon>
        <taxon>Cellvibrionales</taxon>
        <taxon>Cellvibrionaceae</taxon>
        <taxon>Marinagarivorans</taxon>
    </lineage>
</organism>
<dbReference type="Gene3D" id="1.25.40.590">
    <property type="entry name" value="Type IV / VI secretion system, DotU"/>
    <property type="match status" value="1"/>
</dbReference>
<feature type="region of interest" description="Disordered" evidence="1">
    <location>
        <begin position="1"/>
        <end position="60"/>
    </location>
</feature>
<feature type="domain" description="Type IV / VI secretion system DotU" evidence="3">
    <location>
        <begin position="63"/>
        <end position="264"/>
    </location>
</feature>
<name>A0AAN1WFY1_9GAMM</name>
<dbReference type="PANTHER" id="PTHR38033:SF1">
    <property type="entry name" value="DOTU FAMILY TYPE IV_VI SECRETION SYSTEM PROTEIN"/>
    <property type="match status" value="1"/>
</dbReference>
<evidence type="ECO:0000256" key="2">
    <source>
        <dbReference type="SAM" id="Phobius"/>
    </source>
</evidence>
<feature type="transmembrane region" description="Helical" evidence="2">
    <location>
        <begin position="241"/>
        <end position="265"/>
    </location>
</feature>
<dbReference type="EMBL" id="AP023086">
    <property type="protein sequence ID" value="BCD96876.1"/>
    <property type="molecule type" value="Genomic_DNA"/>
</dbReference>
<dbReference type="Proteomes" id="UP001320119">
    <property type="component" value="Chromosome"/>
</dbReference>
<evidence type="ECO:0000313" key="4">
    <source>
        <dbReference type="EMBL" id="BCD96876.1"/>
    </source>
</evidence>
<accession>A0AAN1WFY1</accession>
<dbReference type="RefSeq" id="WP_236986358.1">
    <property type="nucleotide sequence ID" value="NZ_AP023086.1"/>
</dbReference>
<dbReference type="KEGG" id="marq:MARGE09_P1076"/>
<proteinExistence type="predicted"/>
<keyword evidence="2" id="KW-0472">Membrane</keyword>
<reference evidence="4 5" key="1">
    <citation type="journal article" date="2022" name="IScience">
        <title>An ultrasensitive nanofiber-based assay for enzymatic hydrolysis and deep-sea microbial degradation of cellulose.</title>
        <authorList>
            <person name="Tsudome M."/>
            <person name="Tachioka M."/>
            <person name="Miyazaki M."/>
            <person name="Uchimura K."/>
            <person name="Tsuda M."/>
            <person name="Takaki Y."/>
            <person name="Deguchi S."/>
        </authorList>
    </citation>
    <scope>NUCLEOTIDE SEQUENCE [LARGE SCALE GENOMIC DNA]</scope>
    <source>
        <strain evidence="4 5">GE09</strain>
    </source>
</reference>